<comment type="subcellular location">
    <subcellularLocation>
        <location evidence="1">Cell outer membrane</location>
    </subcellularLocation>
</comment>
<dbReference type="InterPro" id="IPR005618">
    <property type="entry name" value="OMPW"/>
</dbReference>
<feature type="signal peptide" evidence="2">
    <location>
        <begin position="1"/>
        <end position="22"/>
    </location>
</feature>
<dbReference type="Gene3D" id="2.40.160.20">
    <property type="match status" value="1"/>
</dbReference>
<dbReference type="SUPFAM" id="SSF56925">
    <property type="entry name" value="OMPA-like"/>
    <property type="match status" value="1"/>
</dbReference>
<dbReference type="AlphaFoldDB" id="A0A369ARA1"/>
<reference evidence="3 4" key="1">
    <citation type="submission" date="2018-07" db="EMBL/GenBank/DDBJ databases">
        <title>Genomic Encyclopedia of Type Strains, Phase IV (KMG-IV): sequencing the most valuable type-strain genomes for metagenomic binning, comparative biology and taxonomic classification.</title>
        <authorList>
            <person name="Goeker M."/>
        </authorList>
    </citation>
    <scope>NUCLEOTIDE SEQUENCE [LARGE SCALE GENOMIC DNA]</scope>
    <source>
        <strain evidence="3 4">DSM 100911</strain>
    </source>
</reference>
<keyword evidence="4" id="KW-1185">Reference proteome</keyword>
<dbReference type="PANTHER" id="PTHR36920">
    <property type="match status" value="1"/>
</dbReference>
<evidence type="ECO:0000256" key="1">
    <source>
        <dbReference type="ARBA" id="ARBA00004442"/>
    </source>
</evidence>
<evidence type="ECO:0000256" key="2">
    <source>
        <dbReference type="SAM" id="SignalP"/>
    </source>
</evidence>
<dbReference type="InterPro" id="IPR011250">
    <property type="entry name" value="OMP/PagP_B-barrel"/>
</dbReference>
<organism evidence="3 4">
    <name type="scientific">Extensimonas vulgaris</name>
    <dbReference type="NCBI Taxonomy" id="1031594"/>
    <lineage>
        <taxon>Bacteria</taxon>
        <taxon>Pseudomonadati</taxon>
        <taxon>Pseudomonadota</taxon>
        <taxon>Betaproteobacteria</taxon>
        <taxon>Burkholderiales</taxon>
        <taxon>Comamonadaceae</taxon>
        <taxon>Extensimonas</taxon>
    </lineage>
</organism>
<accession>A0A369ARA1</accession>
<dbReference type="GO" id="GO:0055085">
    <property type="term" value="P:transmembrane transport"/>
    <property type="evidence" value="ECO:0007669"/>
    <property type="project" value="TreeGrafter"/>
</dbReference>
<dbReference type="Proteomes" id="UP000252174">
    <property type="component" value="Unassembled WGS sequence"/>
</dbReference>
<feature type="chain" id="PRO_5016628707" evidence="2">
    <location>
        <begin position="23"/>
        <end position="220"/>
    </location>
</feature>
<dbReference type="RefSeq" id="WP_114482203.1">
    <property type="nucleotide sequence ID" value="NZ_QPJU01000001.1"/>
</dbReference>
<dbReference type="PANTHER" id="PTHR36920:SF1">
    <property type="entry name" value="OUTER MEMBRANE PROTEIN W"/>
    <property type="match status" value="1"/>
</dbReference>
<keyword evidence="2" id="KW-0732">Signal</keyword>
<evidence type="ECO:0000313" key="3">
    <source>
        <dbReference type="EMBL" id="RCX11899.1"/>
    </source>
</evidence>
<comment type="caution">
    <text evidence="3">The sequence shown here is derived from an EMBL/GenBank/DDBJ whole genome shotgun (WGS) entry which is preliminary data.</text>
</comment>
<name>A0A369ARA1_9BURK</name>
<dbReference type="GO" id="GO:0009279">
    <property type="term" value="C:cell outer membrane"/>
    <property type="evidence" value="ECO:0007669"/>
    <property type="project" value="UniProtKB-SubCell"/>
</dbReference>
<dbReference type="OrthoDB" id="9807574at2"/>
<dbReference type="EMBL" id="QPJU01000001">
    <property type="protein sequence ID" value="RCX11899.1"/>
    <property type="molecule type" value="Genomic_DNA"/>
</dbReference>
<protein>
    <submittedName>
        <fullName evidence="3">Outer membrane protein</fullName>
    </submittedName>
</protein>
<gene>
    <name evidence="3" type="ORF">DFR45_101434</name>
</gene>
<dbReference type="Pfam" id="PF03922">
    <property type="entry name" value="OmpW"/>
    <property type="match status" value="1"/>
</dbReference>
<evidence type="ECO:0000313" key="4">
    <source>
        <dbReference type="Proteomes" id="UP000252174"/>
    </source>
</evidence>
<proteinExistence type="predicted"/>
<sequence length="220" mass="22735">MKPFSKTLLPLACAALLGSAHAQTEPEGTSPWSVAVGPVHLAFSTKADLYAGGPVPGAGVHASSDNVLGVEIGYRLTPNWMARLDLANPVKSDLSGTGNLGPLGRLAGVKVGPAILTMNYTPGMWGPIRPYFGGGISYIKVFSASPGALQNIKVDNNFGGVFLVGADWPLGDGYSIALSVQKLYLKTNATGTVPAMGGAPVTASVRLDPLVTFLGVRKQF</sequence>